<gene>
    <name evidence="1" type="ORF">UFOVP1309_2</name>
</gene>
<proteinExistence type="predicted"/>
<sequence>MTNSKFIAAVEQCEARMQELTPAQMANAMINLDRLAPSFGKSAQEFRTWKFTERVENETEWDPVTPDQFGAYIAHKRAMINAHPYIAQR</sequence>
<dbReference type="EMBL" id="LR797271">
    <property type="protein sequence ID" value="CAB4197255.1"/>
    <property type="molecule type" value="Genomic_DNA"/>
</dbReference>
<protein>
    <submittedName>
        <fullName evidence="1">Uncharacterized protein</fullName>
    </submittedName>
</protein>
<accession>A0A6J5RYG9</accession>
<organism evidence="1">
    <name type="scientific">uncultured Caudovirales phage</name>
    <dbReference type="NCBI Taxonomy" id="2100421"/>
    <lineage>
        <taxon>Viruses</taxon>
        <taxon>Duplodnaviria</taxon>
        <taxon>Heunggongvirae</taxon>
        <taxon>Uroviricota</taxon>
        <taxon>Caudoviricetes</taxon>
        <taxon>Peduoviridae</taxon>
        <taxon>Maltschvirus</taxon>
        <taxon>Maltschvirus maltsch</taxon>
    </lineage>
</organism>
<name>A0A6J5RYG9_9CAUD</name>
<reference evidence="1" key="1">
    <citation type="submission" date="2020-05" db="EMBL/GenBank/DDBJ databases">
        <authorList>
            <person name="Chiriac C."/>
            <person name="Salcher M."/>
            <person name="Ghai R."/>
            <person name="Kavagutti S V."/>
        </authorList>
    </citation>
    <scope>NUCLEOTIDE SEQUENCE</scope>
</reference>
<evidence type="ECO:0000313" key="1">
    <source>
        <dbReference type="EMBL" id="CAB4197255.1"/>
    </source>
</evidence>